<dbReference type="PANTHER" id="PTHR12603">
    <property type="entry name" value="CCR4-NOT TRANSCRIPTION COMPLEX RELATED"/>
    <property type="match status" value="1"/>
</dbReference>
<protein>
    <submittedName>
        <fullName evidence="1">Uncharacterized protein</fullName>
    </submittedName>
</protein>
<dbReference type="InterPro" id="IPR013083">
    <property type="entry name" value="Znf_RING/FYVE/PHD"/>
</dbReference>
<sequence length="114" mass="12807">MVNAPGARIDIGWEHVIDLGQRKVKCKFCSSEFTNGIYRFKHHLPRSRKDASAFPMVTMSDEGDRTCPLCVKELDLTDQQLNPCKCGYDHCTSVLNSVRGSSCLVPKFLICLNL</sequence>
<dbReference type="EMBL" id="PKPP01001381">
    <property type="protein sequence ID" value="PWA83184.1"/>
    <property type="molecule type" value="Genomic_DNA"/>
</dbReference>
<organism evidence="1 2">
    <name type="scientific">Artemisia annua</name>
    <name type="common">Sweet wormwood</name>
    <dbReference type="NCBI Taxonomy" id="35608"/>
    <lineage>
        <taxon>Eukaryota</taxon>
        <taxon>Viridiplantae</taxon>
        <taxon>Streptophyta</taxon>
        <taxon>Embryophyta</taxon>
        <taxon>Tracheophyta</taxon>
        <taxon>Spermatophyta</taxon>
        <taxon>Magnoliopsida</taxon>
        <taxon>eudicotyledons</taxon>
        <taxon>Gunneridae</taxon>
        <taxon>Pentapetalae</taxon>
        <taxon>asterids</taxon>
        <taxon>campanulids</taxon>
        <taxon>Asterales</taxon>
        <taxon>Asteraceae</taxon>
        <taxon>Asteroideae</taxon>
        <taxon>Anthemideae</taxon>
        <taxon>Artemisiinae</taxon>
        <taxon>Artemisia</taxon>
    </lineage>
</organism>
<dbReference type="SUPFAM" id="SSF57850">
    <property type="entry name" value="RING/U-box"/>
    <property type="match status" value="1"/>
</dbReference>
<reference evidence="1 2" key="1">
    <citation type="journal article" date="2018" name="Mol. Plant">
        <title>The genome of Artemisia annua provides insight into the evolution of Asteraceae family and artemisinin biosynthesis.</title>
        <authorList>
            <person name="Shen Q."/>
            <person name="Zhang L."/>
            <person name="Liao Z."/>
            <person name="Wang S."/>
            <person name="Yan T."/>
            <person name="Shi P."/>
            <person name="Liu M."/>
            <person name="Fu X."/>
            <person name="Pan Q."/>
            <person name="Wang Y."/>
            <person name="Lv Z."/>
            <person name="Lu X."/>
            <person name="Zhang F."/>
            <person name="Jiang W."/>
            <person name="Ma Y."/>
            <person name="Chen M."/>
            <person name="Hao X."/>
            <person name="Li L."/>
            <person name="Tang Y."/>
            <person name="Lv G."/>
            <person name="Zhou Y."/>
            <person name="Sun X."/>
            <person name="Brodelius P.E."/>
            <person name="Rose J.K.C."/>
            <person name="Tang K."/>
        </authorList>
    </citation>
    <scope>NUCLEOTIDE SEQUENCE [LARGE SCALE GENOMIC DNA]</scope>
    <source>
        <strain evidence="2">cv. Huhao1</strain>
        <tissue evidence="1">Leaf</tissue>
    </source>
</reference>
<dbReference type="PANTHER" id="PTHR12603:SF36">
    <property type="entry name" value="RNA BINDING (RRM_RBD_RNP MOTIFS) FAMILY PROTEIN"/>
    <property type="match status" value="1"/>
</dbReference>
<dbReference type="AlphaFoldDB" id="A0A2U1PBQ4"/>
<name>A0A2U1PBQ4_ARTAN</name>
<evidence type="ECO:0000313" key="2">
    <source>
        <dbReference type="Proteomes" id="UP000245207"/>
    </source>
</evidence>
<comment type="caution">
    <text evidence="1">The sequence shown here is derived from an EMBL/GenBank/DDBJ whole genome shotgun (WGS) entry which is preliminary data.</text>
</comment>
<dbReference type="STRING" id="35608.A0A2U1PBQ4"/>
<dbReference type="Proteomes" id="UP000245207">
    <property type="component" value="Unassembled WGS sequence"/>
</dbReference>
<dbReference type="GO" id="GO:0016567">
    <property type="term" value="P:protein ubiquitination"/>
    <property type="evidence" value="ECO:0007669"/>
    <property type="project" value="TreeGrafter"/>
</dbReference>
<dbReference type="Gene3D" id="3.30.40.10">
    <property type="entry name" value="Zinc/RING finger domain, C3HC4 (zinc finger)"/>
    <property type="match status" value="1"/>
</dbReference>
<accession>A0A2U1PBQ4</accession>
<dbReference type="GO" id="GO:0030014">
    <property type="term" value="C:CCR4-NOT complex"/>
    <property type="evidence" value="ECO:0007669"/>
    <property type="project" value="InterPro"/>
</dbReference>
<dbReference type="InterPro" id="IPR039780">
    <property type="entry name" value="Mot2"/>
</dbReference>
<keyword evidence="2" id="KW-1185">Reference proteome</keyword>
<dbReference type="OrthoDB" id="1923159at2759"/>
<gene>
    <name evidence="1" type="ORF">CTI12_AA172290</name>
</gene>
<evidence type="ECO:0000313" key="1">
    <source>
        <dbReference type="EMBL" id="PWA83184.1"/>
    </source>
</evidence>
<dbReference type="GO" id="GO:0004842">
    <property type="term" value="F:ubiquitin-protein transferase activity"/>
    <property type="evidence" value="ECO:0007669"/>
    <property type="project" value="InterPro"/>
</dbReference>
<dbReference type="Pfam" id="PF14570">
    <property type="entry name" value="zf-RING_4"/>
    <property type="match status" value="1"/>
</dbReference>
<proteinExistence type="predicted"/>